<reference evidence="2" key="2">
    <citation type="submission" date="2025-09" db="UniProtKB">
        <authorList>
            <consortium name="Ensembl"/>
        </authorList>
    </citation>
    <scope>IDENTIFICATION</scope>
</reference>
<dbReference type="InterPro" id="IPR004244">
    <property type="entry name" value="Transposase_22"/>
</dbReference>
<feature type="compositionally biased region" description="Basic and acidic residues" evidence="1">
    <location>
        <begin position="310"/>
        <end position="319"/>
    </location>
</feature>
<reference evidence="2" key="1">
    <citation type="submission" date="2025-08" db="UniProtKB">
        <authorList>
            <consortium name="Ensembl"/>
        </authorList>
    </citation>
    <scope>IDENTIFICATION</scope>
</reference>
<feature type="region of interest" description="Disordered" evidence="1">
    <location>
        <begin position="1"/>
        <end position="55"/>
    </location>
</feature>
<dbReference type="PANTHER" id="PTHR11505">
    <property type="entry name" value="L1 TRANSPOSABLE ELEMENT-RELATED"/>
    <property type="match status" value="1"/>
</dbReference>
<feature type="compositionally biased region" description="Polar residues" evidence="1">
    <location>
        <begin position="45"/>
        <end position="55"/>
    </location>
</feature>
<dbReference type="InterPro" id="IPR042566">
    <property type="entry name" value="L1_C"/>
</dbReference>
<sequence length="319" mass="35908">MAPPKAQRCLDPPVSARKVKAREPQDGGAIGTESPKSTEGIEDASVTSPAASNPASEGQIRALLSELRDTLQADFRSIVADLHKDISDLGDRTDQLETKTDDLCLAHNELVDAFKTLQNSQDLLQRKVADLEDRSRRNNIRIRGIPEAVKSEDLHDYALHLFRTLLPSTPDAELCVDRIHRVSKPKNLAATGPRDVLVWVHFFKIKEELMATVRKMGDLPDPYASILFFPDLSAATMAKRREFSSFTKILWNHKMPYRWDFPTKLLIWRMGTLHAVPDAASGFRLMKEWDLTGESTPPQASRPTPTKVSPEWHRVNTNK</sequence>
<organism evidence="2 3">
    <name type="scientific">Leptobrachium leishanense</name>
    <name type="common">Leishan spiny toad</name>
    <dbReference type="NCBI Taxonomy" id="445787"/>
    <lineage>
        <taxon>Eukaryota</taxon>
        <taxon>Metazoa</taxon>
        <taxon>Chordata</taxon>
        <taxon>Craniata</taxon>
        <taxon>Vertebrata</taxon>
        <taxon>Euteleostomi</taxon>
        <taxon>Amphibia</taxon>
        <taxon>Batrachia</taxon>
        <taxon>Anura</taxon>
        <taxon>Pelobatoidea</taxon>
        <taxon>Megophryidae</taxon>
        <taxon>Leptobrachium</taxon>
    </lineage>
</organism>
<feature type="region of interest" description="Disordered" evidence="1">
    <location>
        <begin position="293"/>
        <end position="319"/>
    </location>
</feature>
<name>A0A8C5QPP8_9ANUR</name>
<evidence type="ECO:0000313" key="3">
    <source>
        <dbReference type="Proteomes" id="UP000694569"/>
    </source>
</evidence>
<dbReference type="Gene3D" id="3.30.250.20">
    <property type="entry name" value="L1 transposable element, C-terminal domain"/>
    <property type="match status" value="1"/>
</dbReference>
<dbReference type="Ensembl" id="ENSLLET00000042302.1">
    <property type="protein sequence ID" value="ENSLLEP00000040652.1"/>
    <property type="gene ID" value="ENSLLEG00000025878.1"/>
</dbReference>
<dbReference type="AlphaFoldDB" id="A0A8C5QPP8"/>
<evidence type="ECO:0000256" key="1">
    <source>
        <dbReference type="SAM" id="MobiDB-lite"/>
    </source>
</evidence>
<accession>A0A8C5QPP8</accession>
<protein>
    <submittedName>
        <fullName evidence="2">Uncharacterized protein</fullName>
    </submittedName>
</protein>
<evidence type="ECO:0000313" key="2">
    <source>
        <dbReference type="Ensembl" id="ENSLLEP00000040652.1"/>
    </source>
</evidence>
<keyword evidence="3" id="KW-1185">Reference proteome</keyword>
<dbReference type="Gene3D" id="3.30.70.1820">
    <property type="entry name" value="L1 transposable element, RRM domain"/>
    <property type="match status" value="1"/>
</dbReference>
<feature type="compositionally biased region" description="Polar residues" evidence="1">
    <location>
        <begin position="293"/>
        <end position="307"/>
    </location>
</feature>
<proteinExistence type="predicted"/>
<dbReference type="Proteomes" id="UP000694569">
    <property type="component" value="Unplaced"/>
</dbReference>
<dbReference type="GeneTree" id="ENSGT01010000226093"/>
<dbReference type="OrthoDB" id="9909646at2759"/>